<dbReference type="Gene3D" id="3.10.450.620">
    <property type="entry name" value="JHP933, nucleotidyltransferase-like core domain"/>
    <property type="match status" value="1"/>
</dbReference>
<proteinExistence type="predicted"/>
<evidence type="ECO:0008006" key="3">
    <source>
        <dbReference type="Google" id="ProtNLM"/>
    </source>
</evidence>
<dbReference type="RefSeq" id="WP_009537672.1">
    <property type="nucleotide sequence ID" value="NZ_JH414506.1"/>
</dbReference>
<accession>G9WSD8</accession>
<keyword evidence="2" id="KW-1185">Reference proteome</keyword>
<protein>
    <recommendedName>
        <fullName evidence="3">Abortive infection protein AbiGII</fullName>
    </recommendedName>
</protein>
<comment type="caution">
    <text evidence="1">The sequence shown here is derived from an EMBL/GenBank/DDBJ whole genome shotgun (WGS) entry which is preliminary data.</text>
</comment>
<organism evidence="1 2">
    <name type="scientific">Oribacterium asaccharolyticum ACB7</name>
    <dbReference type="NCBI Taxonomy" id="796944"/>
    <lineage>
        <taxon>Bacteria</taxon>
        <taxon>Bacillati</taxon>
        <taxon>Bacillota</taxon>
        <taxon>Clostridia</taxon>
        <taxon>Lachnospirales</taxon>
        <taxon>Lachnospiraceae</taxon>
        <taxon>Oribacterium</taxon>
    </lineage>
</organism>
<gene>
    <name evidence="1" type="ORF">HMPREF9624_02004</name>
</gene>
<name>G9WSD8_9FIRM</name>
<dbReference type="Proteomes" id="UP000003527">
    <property type="component" value="Unassembled WGS sequence"/>
</dbReference>
<reference evidence="1 2" key="1">
    <citation type="submission" date="2011-08" db="EMBL/GenBank/DDBJ databases">
        <title>The Genome Sequence of Oribacterium sp. ACB7.</title>
        <authorList>
            <consortium name="The Broad Institute Genome Sequencing Platform"/>
            <person name="Earl A."/>
            <person name="Ward D."/>
            <person name="Feldgarden M."/>
            <person name="Gevers D."/>
            <person name="Sizova M."/>
            <person name="Hazen A."/>
            <person name="Epstein S."/>
            <person name="Young S.K."/>
            <person name="Zeng Q."/>
            <person name="Gargeya S."/>
            <person name="Fitzgerald M."/>
            <person name="Haas B."/>
            <person name="Abouelleil A."/>
            <person name="Alvarado L."/>
            <person name="Arachchi H.M."/>
            <person name="Berlin A."/>
            <person name="Brown A."/>
            <person name="Chapman S.B."/>
            <person name="Chen Z."/>
            <person name="Dunbar C."/>
            <person name="Freedman E."/>
            <person name="Gearin G."/>
            <person name="Gellesch M."/>
            <person name="Goldberg J."/>
            <person name="Griggs A."/>
            <person name="Gujja S."/>
            <person name="Heiman D."/>
            <person name="Howarth C."/>
            <person name="Larson L."/>
            <person name="Lui A."/>
            <person name="MacDonald P.J.P."/>
            <person name="Montmayeur A."/>
            <person name="Murphy C."/>
            <person name="Neiman D."/>
            <person name="Pearson M."/>
            <person name="Priest M."/>
            <person name="Roberts A."/>
            <person name="Saif S."/>
            <person name="Shea T."/>
            <person name="Shenoy N."/>
            <person name="Sisk P."/>
            <person name="Stolte C."/>
            <person name="Sykes S."/>
            <person name="Wortman J."/>
            <person name="Nusbaum C."/>
            <person name="Birren B."/>
        </authorList>
    </citation>
    <scope>NUCLEOTIDE SEQUENCE [LARGE SCALE GENOMIC DNA]</scope>
    <source>
        <strain evidence="1 2">ACB7</strain>
    </source>
</reference>
<dbReference type="Pfam" id="PF08843">
    <property type="entry name" value="AbiEii"/>
    <property type="match status" value="1"/>
</dbReference>
<dbReference type="HOGENOM" id="CLU_067323_1_0_9"/>
<evidence type="ECO:0000313" key="1">
    <source>
        <dbReference type="EMBL" id="EHL13525.1"/>
    </source>
</evidence>
<dbReference type="PATRIC" id="fig|796944.3.peg.526"/>
<dbReference type="AlphaFoldDB" id="G9WSD8"/>
<dbReference type="InterPro" id="IPR014942">
    <property type="entry name" value="AbiEii"/>
</dbReference>
<dbReference type="EMBL" id="AFZD01000006">
    <property type="protein sequence ID" value="EHL13525.1"/>
    <property type="molecule type" value="Genomic_DNA"/>
</dbReference>
<sequence>MIRTATQLKAKVRNLSGGDNKKAQTLIRNFIMERFLERIALSQYRNNFILKGGMLVAAVVGLDTRATMDIDTTVKSLNLTKDNAVKIVEEIIAVNLDDGVQFQITKVTDIMEEHDYPGIRFMLEATLDKMRQAVKMDISTGDVITPRAVEYSYHLMFEDRAISLRTYNLETLLVEKLETIMARGTANTRMRDFYDIHVISHQEAFDREILKKAFLATSAKRNTTDQIPGFRDILSTVEADASMKRQWDSFREDSFFVGELSWNEVMVSVKVLAEVVL</sequence>
<evidence type="ECO:0000313" key="2">
    <source>
        <dbReference type="Proteomes" id="UP000003527"/>
    </source>
</evidence>